<comment type="caution">
    <text evidence="3">The sequence shown here is derived from an EMBL/GenBank/DDBJ whole genome shotgun (WGS) entry which is preliminary data.</text>
</comment>
<keyword evidence="2" id="KW-0812">Transmembrane</keyword>
<evidence type="ECO:0000256" key="1">
    <source>
        <dbReference type="SAM" id="MobiDB-lite"/>
    </source>
</evidence>
<dbReference type="RefSeq" id="WP_156610126.1">
    <property type="nucleotide sequence ID" value="NZ_WPCU01000007.1"/>
</dbReference>
<name>A0A6A9UV48_9ACTN</name>
<evidence type="ECO:0000313" key="4">
    <source>
        <dbReference type="Proteomes" id="UP000435304"/>
    </source>
</evidence>
<dbReference type="AlphaFoldDB" id="A0A6A9UV48"/>
<reference evidence="3 4" key="1">
    <citation type="submission" date="2019-12" db="EMBL/GenBank/DDBJ databases">
        <title>Auraticoccus cholistani sp. nov., an actinomycete isolated from soil of Cholistan desert.</title>
        <authorList>
            <person name="Cheema M.T."/>
        </authorList>
    </citation>
    <scope>NUCLEOTIDE SEQUENCE [LARGE SCALE GENOMIC DNA]</scope>
    <source>
        <strain evidence="3 4">F435</strain>
    </source>
</reference>
<feature type="compositionally biased region" description="Low complexity" evidence="1">
    <location>
        <begin position="94"/>
        <end position="109"/>
    </location>
</feature>
<keyword evidence="2" id="KW-1133">Transmembrane helix</keyword>
<organism evidence="3 4">
    <name type="scientific">Auraticoccus cholistanensis</name>
    <dbReference type="NCBI Taxonomy" id="2656650"/>
    <lineage>
        <taxon>Bacteria</taxon>
        <taxon>Bacillati</taxon>
        <taxon>Actinomycetota</taxon>
        <taxon>Actinomycetes</taxon>
        <taxon>Propionibacteriales</taxon>
        <taxon>Propionibacteriaceae</taxon>
        <taxon>Auraticoccus</taxon>
    </lineage>
</organism>
<sequence>MATWEDGPEYAPHQRPDLFQPPEQAPALSTAVPPAKPSAGAPLQPPVEFRVPQHVAPLETLVPRDKDVRDPHQAFAVVTSTLTEQSATGPAWTAAHSSQWSAAQQQWGPPQGPPVAVPPAPGHDPHQPFAVGQGMRPGQVPVPAPPGPAMPAPGTDQWFAPTSWAPPAAPRDDRTLLRQVVQGTSVPLLVVLGCGLIPMLSPFCVALALALTALATRRRRQLRTGLWIGLGVVGLSGLMGFVDTLSFSGLSEAMQLPAVLVCLVMLVFAPIASYLSIQAGEPEQPSGASGRDRSSWD</sequence>
<keyword evidence="4" id="KW-1185">Reference proteome</keyword>
<protein>
    <submittedName>
        <fullName evidence="3">Uncharacterized protein</fullName>
    </submittedName>
</protein>
<feature type="transmembrane region" description="Helical" evidence="2">
    <location>
        <begin position="226"/>
        <end position="250"/>
    </location>
</feature>
<dbReference type="Proteomes" id="UP000435304">
    <property type="component" value="Unassembled WGS sequence"/>
</dbReference>
<proteinExistence type="predicted"/>
<dbReference type="EMBL" id="WPCU01000007">
    <property type="protein sequence ID" value="MVA76561.1"/>
    <property type="molecule type" value="Genomic_DNA"/>
</dbReference>
<feature type="transmembrane region" description="Helical" evidence="2">
    <location>
        <begin position="188"/>
        <end position="214"/>
    </location>
</feature>
<accession>A0A6A9UV48</accession>
<feature type="region of interest" description="Disordered" evidence="1">
    <location>
        <begin position="88"/>
        <end position="138"/>
    </location>
</feature>
<feature type="compositionally biased region" description="Pro residues" evidence="1">
    <location>
        <begin position="110"/>
        <end position="122"/>
    </location>
</feature>
<evidence type="ECO:0000256" key="2">
    <source>
        <dbReference type="SAM" id="Phobius"/>
    </source>
</evidence>
<gene>
    <name evidence="3" type="ORF">GC722_11065</name>
</gene>
<feature type="region of interest" description="Disordered" evidence="1">
    <location>
        <begin position="1"/>
        <end position="51"/>
    </location>
</feature>
<evidence type="ECO:0000313" key="3">
    <source>
        <dbReference type="EMBL" id="MVA76561.1"/>
    </source>
</evidence>
<feature type="transmembrane region" description="Helical" evidence="2">
    <location>
        <begin position="256"/>
        <end position="277"/>
    </location>
</feature>
<keyword evidence="2" id="KW-0472">Membrane</keyword>